<comment type="caution">
    <text evidence="2">The sequence shown here is derived from an EMBL/GenBank/DDBJ whole genome shotgun (WGS) entry which is preliminary data.</text>
</comment>
<reference evidence="2 3" key="1">
    <citation type="submission" date="2020-07" db="EMBL/GenBank/DDBJ databases">
        <title>Transfer of Campylobacter canadensis to the novel genus Avispirillum gen. nov., that also includes two novel species recovered from migratory waterfowl: Avispirillum anseris sp. nov. and Avispirillum brantae sp. nov.</title>
        <authorList>
            <person name="Miller W.G."/>
            <person name="Chapman M.H."/>
            <person name="Yee E."/>
            <person name="Inglis G.D."/>
        </authorList>
    </citation>
    <scope>NUCLEOTIDE SEQUENCE [LARGE SCALE GENOMIC DNA]</scope>
    <source>
        <strain evidence="2 3">L283</strain>
    </source>
</reference>
<dbReference type="Proteomes" id="UP000786183">
    <property type="component" value="Unassembled WGS sequence"/>
</dbReference>
<accession>A0ABS7WR43</accession>
<organism evidence="2 3">
    <name type="scientific">Campylobacter canadensis</name>
    <dbReference type="NCBI Taxonomy" id="449520"/>
    <lineage>
        <taxon>Bacteria</taxon>
        <taxon>Pseudomonadati</taxon>
        <taxon>Campylobacterota</taxon>
        <taxon>Epsilonproteobacteria</taxon>
        <taxon>Campylobacterales</taxon>
        <taxon>Campylobacteraceae</taxon>
        <taxon>Campylobacter</taxon>
    </lineage>
</organism>
<feature type="signal peptide" evidence="1">
    <location>
        <begin position="1"/>
        <end position="22"/>
    </location>
</feature>
<keyword evidence="1" id="KW-0732">Signal</keyword>
<proteinExistence type="predicted"/>
<dbReference type="EMBL" id="JACGBB010000006">
    <property type="protein sequence ID" value="MBZ7987235.1"/>
    <property type="molecule type" value="Genomic_DNA"/>
</dbReference>
<protein>
    <submittedName>
        <fullName evidence="2">Uncharacterized protein</fullName>
    </submittedName>
</protein>
<sequence length="142" mass="17291">MSKQYYKFLIILFLNTFLFASAPNFSAQKEFNLKKDEWDYFYINIRGKEKFIPYYFSWTLYDKNNLILFTKFNGFTKQYVISLRRRLDYIKDEITKSYNNYNLNTAEVFLQFADFKDNKAKIIARIYDENSLLEVDFNKKGK</sequence>
<dbReference type="RefSeq" id="WP_172231404.1">
    <property type="nucleotide sequence ID" value="NZ_CP035946.1"/>
</dbReference>
<evidence type="ECO:0000313" key="2">
    <source>
        <dbReference type="EMBL" id="MBZ7987235.1"/>
    </source>
</evidence>
<gene>
    <name evidence="2" type="ORF">AVCANL283_03790</name>
</gene>
<name>A0ABS7WR43_9BACT</name>
<evidence type="ECO:0000313" key="3">
    <source>
        <dbReference type="Proteomes" id="UP000786183"/>
    </source>
</evidence>
<feature type="chain" id="PRO_5046859382" evidence="1">
    <location>
        <begin position="23"/>
        <end position="142"/>
    </location>
</feature>
<keyword evidence="3" id="KW-1185">Reference proteome</keyword>
<evidence type="ECO:0000256" key="1">
    <source>
        <dbReference type="SAM" id="SignalP"/>
    </source>
</evidence>